<keyword evidence="7" id="KW-1185">Reference proteome</keyword>
<dbReference type="PANTHER" id="PTHR45772:SF7">
    <property type="entry name" value="AMINO ACID ABC TRANSPORTER ATP-BINDING PROTEIN"/>
    <property type="match status" value="1"/>
</dbReference>
<accession>A0A261TYP6</accession>
<organism evidence="6 7">
    <name type="scientific">Bordetella genomosp. 4</name>
    <dbReference type="NCBI Taxonomy" id="463044"/>
    <lineage>
        <taxon>Bacteria</taxon>
        <taxon>Pseudomonadati</taxon>
        <taxon>Pseudomonadota</taxon>
        <taxon>Betaproteobacteria</taxon>
        <taxon>Burkholderiales</taxon>
        <taxon>Alcaligenaceae</taxon>
        <taxon>Bordetella</taxon>
    </lineage>
</organism>
<evidence type="ECO:0000256" key="1">
    <source>
        <dbReference type="ARBA" id="ARBA00022448"/>
    </source>
</evidence>
<evidence type="ECO:0000313" key="6">
    <source>
        <dbReference type="EMBL" id="OZI54804.1"/>
    </source>
</evidence>
<dbReference type="InterPro" id="IPR003593">
    <property type="entry name" value="AAA+_ATPase"/>
</dbReference>
<dbReference type="Gene3D" id="3.40.50.300">
    <property type="entry name" value="P-loop containing nucleotide triphosphate hydrolases"/>
    <property type="match status" value="1"/>
</dbReference>
<evidence type="ECO:0000313" key="7">
    <source>
        <dbReference type="Proteomes" id="UP000216885"/>
    </source>
</evidence>
<dbReference type="GO" id="GO:0015808">
    <property type="term" value="P:L-alanine transport"/>
    <property type="evidence" value="ECO:0007669"/>
    <property type="project" value="TreeGrafter"/>
</dbReference>
<dbReference type="GO" id="GO:0005304">
    <property type="term" value="F:L-valine transmembrane transporter activity"/>
    <property type="evidence" value="ECO:0007669"/>
    <property type="project" value="TreeGrafter"/>
</dbReference>
<dbReference type="SUPFAM" id="SSF52540">
    <property type="entry name" value="P-loop containing nucleoside triphosphate hydrolases"/>
    <property type="match status" value="1"/>
</dbReference>
<evidence type="ECO:0000256" key="2">
    <source>
        <dbReference type="ARBA" id="ARBA00022475"/>
    </source>
</evidence>
<dbReference type="OrthoDB" id="9781337at2"/>
<dbReference type="CDD" id="cd03219">
    <property type="entry name" value="ABC_Mj1267_LivG_branched"/>
    <property type="match status" value="1"/>
</dbReference>
<dbReference type="SMART" id="SM00382">
    <property type="entry name" value="AAA"/>
    <property type="match status" value="1"/>
</dbReference>
<name>A0A261TYP6_9BORD</name>
<dbReference type="Proteomes" id="UP000216885">
    <property type="component" value="Unassembled WGS sequence"/>
</dbReference>
<comment type="caution">
    <text evidence="6">The sequence shown here is derived from an EMBL/GenBank/DDBJ whole genome shotgun (WGS) entry which is preliminary data.</text>
</comment>
<dbReference type="AlphaFoldDB" id="A0A261TYP6"/>
<keyword evidence="2" id="KW-1003">Cell membrane</keyword>
<dbReference type="PANTHER" id="PTHR45772">
    <property type="entry name" value="CONSERVED COMPONENT OF ABC TRANSPORTER FOR NATURAL AMINO ACIDS-RELATED"/>
    <property type="match status" value="1"/>
</dbReference>
<dbReference type="EMBL" id="NEVQ01000015">
    <property type="protein sequence ID" value="OZI54804.1"/>
    <property type="molecule type" value="Genomic_DNA"/>
</dbReference>
<dbReference type="FunFam" id="3.40.50.300:FF:000421">
    <property type="entry name" value="Branched-chain amino acid ABC transporter ATP-binding protein"/>
    <property type="match status" value="1"/>
</dbReference>
<evidence type="ECO:0000256" key="3">
    <source>
        <dbReference type="ARBA" id="ARBA00022741"/>
    </source>
</evidence>
<dbReference type="InterPro" id="IPR003439">
    <property type="entry name" value="ABC_transporter-like_ATP-bd"/>
</dbReference>
<evidence type="ECO:0000256" key="4">
    <source>
        <dbReference type="ARBA" id="ARBA00022840"/>
    </source>
</evidence>
<dbReference type="GO" id="GO:0015188">
    <property type="term" value="F:L-isoleucine transmembrane transporter activity"/>
    <property type="evidence" value="ECO:0007669"/>
    <property type="project" value="TreeGrafter"/>
</dbReference>
<dbReference type="GO" id="GO:0005886">
    <property type="term" value="C:plasma membrane"/>
    <property type="evidence" value="ECO:0007669"/>
    <property type="project" value="TreeGrafter"/>
</dbReference>
<keyword evidence="4" id="KW-0067">ATP-binding</keyword>
<reference evidence="6 7" key="1">
    <citation type="submission" date="2017-05" db="EMBL/GenBank/DDBJ databases">
        <title>Complete and WGS of Bordetella genogroups.</title>
        <authorList>
            <person name="Spilker T."/>
            <person name="LiPuma J."/>
        </authorList>
    </citation>
    <scope>NUCLEOTIDE SEQUENCE [LARGE SCALE GENOMIC DNA]</scope>
    <source>
        <strain evidence="6 7">AU9919</strain>
    </source>
</reference>
<dbReference type="PROSITE" id="PS50893">
    <property type="entry name" value="ABC_TRANSPORTER_2"/>
    <property type="match status" value="1"/>
</dbReference>
<protein>
    <recommendedName>
        <fullName evidence="5">ABC transporter domain-containing protein</fullName>
    </recommendedName>
</protein>
<feature type="domain" description="ABC transporter" evidence="5">
    <location>
        <begin position="5"/>
        <end position="252"/>
    </location>
</feature>
<dbReference type="InterPro" id="IPR032823">
    <property type="entry name" value="BCA_ABC_TP_C"/>
</dbReference>
<dbReference type="Pfam" id="PF00005">
    <property type="entry name" value="ABC_tran"/>
    <property type="match status" value="1"/>
</dbReference>
<dbReference type="GO" id="GO:1903806">
    <property type="term" value="P:L-isoleucine import across plasma membrane"/>
    <property type="evidence" value="ECO:0007669"/>
    <property type="project" value="TreeGrafter"/>
</dbReference>
<keyword evidence="3" id="KW-0547">Nucleotide-binding</keyword>
<proteinExistence type="predicted"/>
<dbReference type="InterPro" id="IPR051120">
    <property type="entry name" value="ABC_AA/LPS_Transport"/>
</dbReference>
<dbReference type="GO" id="GO:1903805">
    <property type="term" value="P:L-valine import across plasma membrane"/>
    <property type="evidence" value="ECO:0007669"/>
    <property type="project" value="TreeGrafter"/>
</dbReference>
<dbReference type="GO" id="GO:0005524">
    <property type="term" value="F:ATP binding"/>
    <property type="evidence" value="ECO:0007669"/>
    <property type="project" value="UniProtKB-KW"/>
</dbReference>
<keyword evidence="2" id="KW-0472">Membrane</keyword>
<sequence length="260" mass="28422">MSRLLEVSNLSRRFGGLMAVNNLSFSVDKGEIVGLIGPNGAGKTTVVNLVSGMIVPNTGEVRFDGQDVTRMPPHERASRGLVRTFQSTAVYKSQTVRENAIRGTYLQSYPGHWATFLSTARARQLRDEAEARADHLLAWLGLDSLADAQADSLPYGHQKTLGIVIALAAEPRMIMLDEPVAGLSAEETDHVRETISRVRDRGISVMVIDHNMRFISGLCDRLFVTSQGTKIAEGTPEEVLADPQVIEAYLGKAYAATERQ</sequence>
<dbReference type="InterPro" id="IPR027417">
    <property type="entry name" value="P-loop_NTPase"/>
</dbReference>
<keyword evidence="1" id="KW-0813">Transport</keyword>
<evidence type="ECO:0000259" key="5">
    <source>
        <dbReference type="PROSITE" id="PS50893"/>
    </source>
</evidence>
<dbReference type="RefSeq" id="WP_094820836.1">
    <property type="nucleotide sequence ID" value="NZ_NEVO01000007.1"/>
</dbReference>
<dbReference type="GO" id="GO:0042941">
    <property type="term" value="P:D-alanine transmembrane transport"/>
    <property type="evidence" value="ECO:0007669"/>
    <property type="project" value="TreeGrafter"/>
</dbReference>
<gene>
    <name evidence="6" type="ORF">CAL20_16470</name>
</gene>
<dbReference type="GO" id="GO:0015192">
    <property type="term" value="F:L-phenylalanine transmembrane transporter activity"/>
    <property type="evidence" value="ECO:0007669"/>
    <property type="project" value="TreeGrafter"/>
</dbReference>
<dbReference type="Pfam" id="PF12399">
    <property type="entry name" value="BCA_ABC_TP_C"/>
    <property type="match status" value="1"/>
</dbReference>
<dbReference type="GO" id="GO:0016887">
    <property type="term" value="F:ATP hydrolysis activity"/>
    <property type="evidence" value="ECO:0007669"/>
    <property type="project" value="InterPro"/>
</dbReference>